<accession>A0ABR7RYK3</accession>
<evidence type="ECO:0000256" key="3">
    <source>
        <dbReference type="ARBA" id="ARBA00023002"/>
    </source>
</evidence>
<evidence type="ECO:0000256" key="2">
    <source>
        <dbReference type="ARBA" id="ARBA00007358"/>
    </source>
</evidence>
<dbReference type="SUPFAM" id="SSF56796">
    <property type="entry name" value="Dehydroquinate synthase-like"/>
    <property type="match status" value="1"/>
</dbReference>
<dbReference type="RefSeq" id="WP_187804389.1">
    <property type="nucleotide sequence ID" value="NZ_LZEU01000001.1"/>
</dbReference>
<comment type="similarity">
    <text evidence="2">Belongs to the iron-containing alcohol dehydrogenase family.</text>
</comment>
<dbReference type="InterPro" id="IPR018211">
    <property type="entry name" value="ADH_Fe_CS"/>
</dbReference>
<feature type="domain" description="Fe-containing alcohol dehydrogenase-like C-terminal" evidence="6">
    <location>
        <begin position="194"/>
        <end position="381"/>
    </location>
</feature>
<keyword evidence="8" id="KW-1185">Reference proteome</keyword>
<evidence type="ECO:0000259" key="5">
    <source>
        <dbReference type="Pfam" id="PF00465"/>
    </source>
</evidence>
<comment type="cofactor">
    <cofactor evidence="1">
        <name>Fe cation</name>
        <dbReference type="ChEBI" id="CHEBI:24875"/>
    </cofactor>
</comment>
<dbReference type="InterPro" id="IPR039697">
    <property type="entry name" value="Alcohol_dehydrogenase_Fe"/>
</dbReference>
<dbReference type="CDD" id="cd14861">
    <property type="entry name" value="Fe-ADH-like"/>
    <property type="match status" value="1"/>
</dbReference>
<dbReference type="PANTHER" id="PTHR11496">
    <property type="entry name" value="ALCOHOL DEHYDROGENASE"/>
    <property type="match status" value="1"/>
</dbReference>
<protein>
    <submittedName>
        <fullName evidence="7">Alcohol dehydrogenase</fullName>
    </submittedName>
</protein>
<dbReference type="PROSITE" id="PS00913">
    <property type="entry name" value="ADH_IRON_1"/>
    <property type="match status" value="1"/>
</dbReference>
<dbReference type="Pfam" id="PF00465">
    <property type="entry name" value="Fe-ADH"/>
    <property type="match status" value="1"/>
</dbReference>
<evidence type="ECO:0000313" key="7">
    <source>
        <dbReference type="EMBL" id="MBC9249238.1"/>
    </source>
</evidence>
<sequence>MSKTANWNYPTSVRFGAGRIKELPELCRSVGMQRPLLVTDRGLGSAPITLAALDSLKEAGLGAALFCELKPNPVESNLDAGLAAYHAGKHDGVVAFGGGSGLDMGKLIAFMSGQARPVWDFEDVGDWWTRADPRGIAPVIAVPTTAGTGSEVGRAGILTDERTHTKRIIFHPLMMPKIVISDPELSVGMPAFITAGTGMDAFSHCLEAYCAPGFHPLADGVAVEGMRLVARALVRAVRQPGDLDARADMLAAAAMGATAFQKGLGGMHALAHPIGALYDTHHGMTNATLMPYVLKFNRSVIEERITRLAAYLGLADPGFDSFLALVMQLRADTGVPHSLAELGVDAAQTALIAQMAVVDPSAGGNPRPLSEADVIQIFTAALHGQL</sequence>
<comment type="caution">
    <text evidence="7">The sequence shown here is derived from an EMBL/GenBank/DDBJ whole genome shotgun (WGS) entry which is preliminary data.</text>
</comment>
<dbReference type="PANTHER" id="PTHR11496:SF102">
    <property type="entry name" value="ALCOHOL DEHYDROGENASE 4"/>
    <property type="match status" value="1"/>
</dbReference>
<gene>
    <name evidence="7" type="ORF">A9179_03000</name>
</gene>
<evidence type="ECO:0000259" key="6">
    <source>
        <dbReference type="Pfam" id="PF25137"/>
    </source>
</evidence>
<feature type="domain" description="Alcohol dehydrogenase iron-type/glycerol dehydrogenase GldA" evidence="5">
    <location>
        <begin position="10"/>
        <end position="183"/>
    </location>
</feature>
<dbReference type="Gene3D" id="1.20.1090.10">
    <property type="entry name" value="Dehydroquinate synthase-like - alpha domain"/>
    <property type="match status" value="1"/>
</dbReference>
<keyword evidence="4" id="KW-0520">NAD</keyword>
<evidence type="ECO:0000256" key="4">
    <source>
        <dbReference type="ARBA" id="ARBA00023027"/>
    </source>
</evidence>
<dbReference type="InterPro" id="IPR056798">
    <property type="entry name" value="ADH_Fe_C"/>
</dbReference>
<dbReference type="Proteomes" id="UP000744555">
    <property type="component" value="Unassembled WGS sequence"/>
</dbReference>
<proteinExistence type="inferred from homology"/>
<dbReference type="Pfam" id="PF25137">
    <property type="entry name" value="ADH_Fe_C"/>
    <property type="match status" value="1"/>
</dbReference>
<dbReference type="Gene3D" id="3.40.50.1970">
    <property type="match status" value="1"/>
</dbReference>
<organism evidence="7 8">
    <name type="scientific">Aquipseudomonas alcaligenes</name>
    <name type="common">Pseudomonas alcaligenes</name>
    <dbReference type="NCBI Taxonomy" id="43263"/>
    <lineage>
        <taxon>Bacteria</taxon>
        <taxon>Pseudomonadati</taxon>
        <taxon>Pseudomonadota</taxon>
        <taxon>Gammaproteobacteria</taxon>
        <taxon>Pseudomonadales</taxon>
        <taxon>Pseudomonadaceae</taxon>
        <taxon>Aquipseudomonas</taxon>
    </lineage>
</organism>
<dbReference type="InterPro" id="IPR001670">
    <property type="entry name" value="ADH_Fe/GldA"/>
</dbReference>
<name>A0ABR7RYK3_AQUAC</name>
<dbReference type="EMBL" id="LZEU01000001">
    <property type="protein sequence ID" value="MBC9249238.1"/>
    <property type="molecule type" value="Genomic_DNA"/>
</dbReference>
<reference evidence="7 8" key="1">
    <citation type="submission" date="2016-06" db="EMBL/GenBank/DDBJ databases">
        <authorList>
            <person name="Ramos C."/>
            <person name="Pintado A."/>
            <person name="Crespo-Gomez J.I."/>
        </authorList>
    </citation>
    <scope>NUCLEOTIDE SEQUENCE [LARGE SCALE GENOMIC DNA]</scope>
    <source>
        <strain evidence="7 8">AVO110</strain>
    </source>
</reference>
<evidence type="ECO:0000313" key="8">
    <source>
        <dbReference type="Proteomes" id="UP000744555"/>
    </source>
</evidence>
<keyword evidence="3" id="KW-0560">Oxidoreductase</keyword>
<evidence type="ECO:0000256" key="1">
    <source>
        <dbReference type="ARBA" id="ARBA00001962"/>
    </source>
</evidence>